<sequence>MALRQFRWSYYREETLWNQVQAHASLTAGLRPTNHARGSLNTVLHSGIWDKVGQVLERSEEECGCAAWAFVCGRYFAKLVKVDAYPPNMIFPKSSINIILSHLEDFKLGGSCRLHSFDRTLASSMRLIARRTVSMDCASTAWRSAERIVTEISIIGSSSVAMHMEGLTANAGFAMFRRHDKSAGVDETSIDES</sequence>
<dbReference type="AlphaFoldDB" id="A0A177BYJ8"/>
<evidence type="ECO:0000313" key="1">
    <source>
        <dbReference type="EMBL" id="OAG00226.1"/>
    </source>
</evidence>
<name>A0A177BYJ8_9PLEO</name>
<reference evidence="1 2" key="1">
    <citation type="submission" date="2016-05" db="EMBL/GenBank/DDBJ databases">
        <title>Comparative analysis of secretome profiles of manganese(II)-oxidizing ascomycete fungi.</title>
        <authorList>
            <consortium name="DOE Joint Genome Institute"/>
            <person name="Zeiner C.A."/>
            <person name="Purvine S.O."/>
            <person name="Zink E.M."/>
            <person name="Wu S."/>
            <person name="Pasa-Tolic L."/>
            <person name="Chaput D.L."/>
            <person name="Haridas S."/>
            <person name="Grigoriev I.V."/>
            <person name="Santelli C.M."/>
            <person name="Hansel C.M."/>
        </authorList>
    </citation>
    <scope>NUCLEOTIDE SEQUENCE [LARGE SCALE GENOMIC DNA]</scope>
    <source>
        <strain evidence="1 2">AP3s5-JAC2a</strain>
    </source>
</reference>
<dbReference type="EMBL" id="KV441560">
    <property type="protein sequence ID" value="OAG00226.1"/>
    <property type="molecule type" value="Genomic_DNA"/>
</dbReference>
<dbReference type="Proteomes" id="UP000077069">
    <property type="component" value="Unassembled WGS sequence"/>
</dbReference>
<protein>
    <submittedName>
        <fullName evidence="1">Uncharacterized protein</fullName>
    </submittedName>
</protein>
<keyword evidence="2" id="KW-1185">Reference proteome</keyword>
<proteinExistence type="predicted"/>
<evidence type="ECO:0000313" key="2">
    <source>
        <dbReference type="Proteomes" id="UP000077069"/>
    </source>
</evidence>
<dbReference type="InParanoid" id="A0A177BYJ8"/>
<accession>A0A177BYJ8</accession>
<dbReference type="OrthoDB" id="268428at2759"/>
<organism evidence="1 2">
    <name type="scientific">Paraphaeosphaeria sporulosa</name>
    <dbReference type="NCBI Taxonomy" id="1460663"/>
    <lineage>
        <taxon>Eukaryota</taxon>
        <taxon>Fungi</taxon>
        <taxon>Dikarya</taxon>
        <taxon>Ascomycota</taxon>
        <taxon>Pezizomycotina</taxon>
        <taxon>Dothideomycetes</taxon>
        <taxon>Pleosporomycetidae</taxon>
        <taxon>Pleosporales</taxon>
        <taxon>Massarineae</taxon>
        <taxon>Didymosphaeriaceae</taxon>
        <taxon>Paraphaeosphaeria</taxon>
    </lineage>
</organism>
<dbReference type="GeneID" id="28764010"/>
<dbReference type="RefSeq" id="XP_018030591.1">
    <property type="nucleotide sequence ID" value="XM_018180524.1"/>
</dbReference>
<gene>
    <name evidence="1" type="ORF">CC84DRAFT_1181008</name>
</gene>